<keyword evidence="1" id="KW-0732">Signal</keyword>
<accession>G3H8Z1</accession>
<dbReference type="AlphaFoldDB" id="G3H8Z1"/>
<dbReference type="EMBL" id="JH000220">
    <property type="protein sequence ID" value="EGV98042.1"/>
    <property type="molecule type" value="Genomic_DNA"/>
</dbReference>
<evidence type="ECO:0000313" key="3">
    <source>
        <dbReference type="Proteomes" id="UP000001075"/>
    </source>
</evidence>
<name>G3H8Z1_CRIGR</name>
<organism evidence="2 3">
    <name type="scientific">Cricetulus griseus</name>
    <name type="common">Chinese hamster</name>
    <name type="synonym">Cricetulus barabensis griseus</name>
    <dbReference type="NCBI Taxonomy" id="10029"/>
    <lineage>
        <taxon>Eukaryota</taxon>
        <taxon>Metazoa</taxon>
        <taxon>Chordata</taxon>
        <taxon>Craniata</taxon>
        <taxon>Vertebrata</taxon>
        <taxon>Euteleostomi</taxon>
        <taxon>Mammalia</taxon>
        <taxon>Eutheria</taxon>
        <taxon>Euarchontoglires</taxon>
        <taxon>Glires</taxon>
        <taxon>Rodentia</taxon>
        <taxon>Myomorpha</taxon>
        <taxon>Muroidea</taxon>
        <taxon>Cricetidae</taxon>
        <taxon>Cricetinae</taxon>
        <taxon>Cricetulus</taxon>
    </lineage>
</organism>
<protein>
    <submittedName>
        <fullName evidence="2">Uncharacterized protein</fullName>
    </submittedName>
</protein>
<dbReference type="InParanoid" id="G3H8Z1"/>
<evidence type="ECO:0000313" key="2">
    <source>
        <dbReference type="EMBL" id="EGV98042.1"/>
    </source>
</evidence>
<sequence length="56" mass="6790">MAHQFLMYHQLLLWLQLVLLRLGTCHSNSKHKVQALPQRHENFPRNWKKRALRSQS</sequence>
<feature type="chain" id="PRO_5003443909" evidence="1">
    <location>
        <begin position="28"/>
        <end position="56"/>
    </location>
</feature>
<evidence type="ECO:0000256" key="1">
    <source>
        <dbReference type="SAM" id="SignalP"/>
    </source>
</evidence>
<dbReference type="Proteomes" id="UP000001075">
    <property type="component" value="Unassembled WGS sequence"/>
</dbReference>
<proteinExistence type="predicted"/>
<reference evidence="3" key="1">
    <citation type="journal article" date="2011" name="Nat. Biotechnol.">
        <title>The genomic sequence of the Chinese hamster ovary (CHO)-K1 cell line.</title>
        <authorList>
            <person name="Xu X."/>
            <person name="Nagarajan H."/>
            <person name="Lewis N.E."/>
            <person name="Pan S."/>
            <person name="Cai Z."/>
            <person name="Liu X."/>
            <person name="Chen W."/>
            <person name="Xie M."/>
            <person name="Wang W."/>
            <person name="Hammond S."/>
            <person name="Andersen M.R."/>
            <person name="Neff N."/>
            <person name="Passarelli B."/>
            <person name="Koh W."/>
            <person name="Fan H.C."/>
            <person name="Wang J."/>
            <person name="Gui Y."/>
            <person name="Lee K.H."/>
            <person name="Betenbaugh M.J."/>
            <person name="Quake S.R."/>
            <person name="Famili I."/>
            <person name="Palsson B.O."/>
            <person name="Wang J."/>
        </authorList>
    </citation>
    <scope>NUCLEOTIDE SEQUENCE [LARGE SCALE GENOMIC DNA]</scope>
    <source>
        <strain evidence="3">CHO K1 cell line</strain>
    </source>
</reference>
<feature type="signal peptide" evidence="1">
    <location>
        <begin position="1"/>
        <end position="27"/>
    </location>
</feature>
<gene>
    <name evidence="2" type="ORF">I79_006840</name>
</gene>